<dbReference type="RefSeq" id="WP_106302017.1">
    <property type="nucleotide sequence ID" value="NZ_PVWO01000060.1"/>
</dbReference>
<proteinExistence type="predicted"/>
<reference evidence="3 4" key="1">
    <citation type="submission" date="2018-03" db="EMBL/GenBank/DDBJ databases">
        <title>The ancient ancestry and fast evolution of plastids.</title>
        <authorList>
            <person name="Moore K.R."/>
            <person name="Magnabosco C."/>
            <person name="Momper L."/>
            <person name="Gold D.A."/>
            <person name="Bosak T."/>
            <person name="Fournier G.P."/>
        </authorList>
    </citation>
    <scope>NUCLEOTIDE SEQUENCE [LARGE SCALE GENOMIC DNA]</scope>
    <source>
        <strain evidence="3 4">CCALA 037</strain>
    </source>
</reference>
<keyword evidence="4" id="KW-1185">Reference proteome</keyword>
<keyword evidence="1" id="KW-0472">Membrane</keyword>
<dbReference type="InterPro" id="IPR058982">
    <property type="entry name" value="Beta-barrel_AprE"/>
</dbReference>
<feature type="transmembrane region" description="Helical" evidence="1">
    <location>
        <begin position="20"/>
        <end position="39"/>
    </location>
</feature>
<protein>
    <recommendedName>
        <fullName evidence="2">AprE-like beta-barrel domain-containing protein</fullName>
    </recommendedName>
</protein>
<organism evidence="3 4">
    <name type="scientific">Chamaesiphon polymorphus CCALA 037</name>
    <dbReference type="NCBI Taxonomy" id="2107692"/>
    <lineage>
        <taxon>Bacteria</taxon>
        <taxon>Bacillati</taxon>
        <taxon>Cyanobacteriota</taxon>
        <taxon>Cyanophyceae</taxon>
        <taxon>Gomontiellales</taxon>
        <taxon>Chamaesiphonaceae</taxon>
        <taxon>Chamaesiphon</taxon>
    </lineage>
</organism>
<sequence length="171" mass="18288">MTSKALPNLNDLLPPLSPWARFGSLGIVALLGGSIALTTKIPHRSTTQSIAIVTPDRTIQALVPAESINQIAPHQIAQMRVTACPYGEFGTLKGQVTSIATQPVMVTDAIATQLSQPTLYAVTIQPQDLVLTQAAKSCPVRVGMQGQLDIVLREEPLARSLLRRMRLGGTD</sequence>
<name>A0A2T1GJ98_9CYAN</name>
<dbReference type="Gene3D" id="2.40.30.170">
    <property type="match status" value="1"/>
</dbReference>
<evidence type="ECO:0000259" key="2">
    <source>
        <dbReference type="Pfam" id="PF26002"/>
    </source>
</evidence>
<dbReference type="OrthoDB" id="424142at2"/>
<dbReference type="EMBL" id="PVWO01000060">
    <property type="protein sequence ID" value="PSB57829.1"/>
    <property type="molecule type" value="Genomic_DNA"/>
</dbReference>
<accession>A0A2T1GJ98</accession>
<dbReference type="Proteomes" id="UP000238937">
    <property type="component" value="Unassembled WGS sequence"/>
</dbReference>
<gene>
    <name evidence="3" type="ORF">C7B77_07035</name>
</gene>
<keyword evidence="1" id="KW-1133">Transmembrane helix</keyword>
<comment type="caution">
    <text evidence="3">The sequence shown here is derived from an EMBL/GenBank/DDBJ whole genome shotgun (WGS) entry which is preliminary data.</text>
</comment>
<feature type="domain" description="AprE-like beta-barrel" evidence="2">
    <location>
        <begin position="59"/>
        <end position="151"/>
    </location>
</feature>
<evidence type="ECO:0000313" key="3">
    <source>
        <dbReference type="EMBL" id="PSB57829.1"/>
    </source>
</evidence>
<evidence type="ECO:0000313" key="4">
    <source>
        <dbReference type="Proteomes" id="UP000238937"/>
    </source>
</evidence>
<dbReference type="Pfam" id="PF26002">
    <property type="entry name" value="Beta-barrel_AprE"/>
    <property type="match status" value="1"/>
</dbReference>
<dbReference type="AlphaFoldDB" id="A0A2T1GJ98"/>
<evidence type="ECO:0000256" key="1">
    <source>
        <dbReference type="SAM" id="Phobius"/>
    </source>
</evidence>
<keyword evidence="1" id="KW-0812">Transmembrane</keyword>